<feature type="binding site" evidence="6">
    <location>
        <position position="145"/>
    </location>
    <ligand>
        <name>Mg(2+)</name>
        <dbReference type="ChEBI" id="CHEBI:18420"/>
        <note>catalytic</note>
    </ligand>
</feature>
<keyword evidence="9" id="KW-1185">Reference proteome</keyword>
<evidence type="ECO:0000313" key="9">
    <source>
        <dbReference type="Proteomes" id="UP000030661"/>
    </source>
</evidence>
<dbReference type="EC" id="2.7.1.90" evidence="6"/>
<organism evidence="8">
    <name type="scientific">Vecturithrix granuli</name>
    <dbReference type="NCBI Taxonomy" id="1499967"/>
    <lineage>
        <taxon>Bacteria</taxon>
        <taxon>Candidatus Moduliflexota</taxon>
        <taxon>Candidatus Vecturitrichia</taxon>
        <taxon>Candidatus Vecturitrichales</taxon>
        <taxon>Candidatus Vecturitrichaceae</taxon>
        <taxon>Candidatus Vecturithrix</taxon>
    </lineage>
</organism>
<dbReference type="Gene3D" id="3.40.50.450">
    <property type="match status" value="1"/>
</dbReference>
<dbReference type="Gene3D" id="3.40.50.460">
    <property type="entry name" value="Phosphofructokinase domain"/>
    <property type="match status" value="1"/>
</dbReference>
<keyword evidence="6" id="KW-0963">Cytoplasm</keyword>
<sequence>MDSTENLTALLIQRRVGEGGAGLLKQALALLNLMNKNVIVAQSGGPSPVINASLQGVIDGCLAYPDHFGKIFAGWHGIEGVLLEELIDLTQQPRHEIGLLRYTPAAGAIGTCRYKLKDEQIEDYARIIDVMRAHQVGYFFYIGGNDSMDTAHKVSRLAKEKGLELIVTGIPKTIDNDLGDEEFTIIDHTPGYGSAARYWAYLIQNIEEENRGMCVSEPVSVLQAMGRKSGYIPAAARLADPKREMPLQIYLAESHHTLESLAENVNRQLLKSGRCIVVVSEGFDVGSLGEARDGFGHIEYGASQNTVAQIVTNYLNSVGLKARGQATGQLPGVIQRSTSIFASTVDIQEAYDVGQHAIDIAINQGTGWMATILRKPGDSYQAYFDHVPLDVVANSARHLPSPWITPDGLDVTDDFVRYAEPLIGQGWPEIRLENGLQRFARLNVRLVEKYLPAYVPIRFRK</sequence>
<feature type="binding site" evidence="6">
    <location>
        <position position="281"/>
    </location>
    <ligand>
        <name>substrate</name>
    </ligand>
</feature>
<dbReference type="PANTHER" id="PTHR45770">
    <property type="entry name" value="ATP-DEPENDENT 6-PHOSPHOFRUCTOKINASE 1"/>
    <property type="match status" value="1"/>
</dbReference>
<comment type="subcellular location">
    <subcellularLocation>
        <location evidence="6">Cytoplasm</location>
    </subcellularLocation>
</comment>
<keyword evidence="6" id="KW-0324">Glycolysis</keyword>
<dbReference type="eggNOG" id="COG0205">
    <property type="taxonomic scope" value="Bacteria"/>
</dbReference>
<dbReference type="GO" id="GO:0046872">
    <property type="term" value="F:metal ion binding"/>
    <property type="evidence" value="ECO:0007669"/>
    <property type="project" value="UniProtKB-KW"/>
</dbReference>
<dbReference type="UniPathway" id="UPA00109">
    <property type="reaction ID" value="UER00182"/>
</dbReference>
<comment type="pathway">
    <text evidence="6">Carbohydrate degradation; glycolysis; D-glyceraldehyde 3-phosphate and glycerone phosphate from D-glucose: step 3/4.</text>
</comment>
<comment type="cofactor">
    <cofactor evidence="1 6">
        <name>Mg(2+)</name>
        <dbReference type="ChEBI" id="CHEBI:18420"/>
    </cofactor>
</comment>
<comment type="function">
    <text evidence="6">Catalyzes the phosphorylation of D-fructose 6-phosphate, the first committing step of glycolysis. Uses inorganic phosphate (PPi) as phosphoryl donor instead of ATP like common ATP-dependent phosphofructokinases (ATP-PFKs), which renders the reaction reversible, and can thus function both in glycolysis and gluconeogenesis. Consistently, PPi-PFK can replace the enzymes of both the forward (ATP-PFK) and reverse (fructose-bisphosphatase (FBPase)) reactions.</text>
</comment>
<feature type="active site" description="Proton acceptor" evidence="6">
    <location>
        <position position="175"/>
    </location>
</feature>
<dbReference type="HOGENOM" id="CLU_020655_1_1_0"/>
<feature type="binding site" evidence="6">
    <location>
        <position position="45"/>
    </location>
    <ligand>
        <name>diphosphate</name>
        <dbReference type="ChEBI" id="CHEBI:33019"/>
    </ligand>
</feature>
<comment type="subunit">
    <text evidence="6">Homodimer.</text>
</comment>
<evidence type="ECO:0000256" key="3">
    <source>
        <dbReference type="ARBA" id="ARBA00022723"/>
    </source>
</evidence>
<evidence type="ECO:0000256" key="6">
    <source>
        <dbReference type="HAMAP-Rule" id="MF_01978"/>
    </source>
</evidence>
<feature type="site" description="Important for catalytic activity; stabilizes the transition state when the phosphoryl donor is PPi" evidence="6">
    <location>
        <position position="172"/>
    </location>
</feature>
<dbReference type="EMBL" id="DF820464">
    <property type="protein sequence ID" value="GAK56088.1"/>
    <property type="molecule type" value="Genomic_DNA"/>
</dbReference>
<evidence type="ECO:0000259" key="7">
    <source>
        <dbReference type="Pfam" id="PF00365"/>
    </source>
</evidence>
<dbReference type="PIRSF" id="PIRSF036483">
    <property type="entry name" value="PFK_XF0274"/>
    <property type="match status" value="1"/>
</dbReference>
<dbReference type="InterPro" id="IPR050929">
    <property type="entry name" value="PFKA"/>
</dbReference>
<gene>
    <name evidence="6" type="primary">pfp</name>
    <name evidence="8" type="ORF">U27_03050</name>
</gene>
<dbReference type="GO" id="GO:0006002">
    <property type="term" value="P:fructose 6-phosphate metabolic process"/>
    <property type="evidence" value="ECO:0007669"/>
    <property type="project" value="InterPro"/>
</dbReference>
<evidence type="ECO:0000256" key="1">
    <source>
        <dbReference type="ARBA" id="ARBA00001946"/>
    </source>
</evidence>
<dbReference type="HAMAP" id="MF_01978">
    <property type="entry name" value="Phosphofructokinase_II_B2"/>
    <property type="match status" value="1"/>
</dbReference>
<dbReference type="Pfam" id="PF00365">
    <property type="entry name" value="PFK"/>
    <property type="match status" value="1"/>
</dbReference>
<comment type="similarity">
    <text evidence="6">Belongs to the phosphofructokinase type A (PFKA) family. PPi-dependent PFK group II subfamily. Clade 'B2' sub-subfamily.</text>
</comment>
<dbReference type="Proteomes" id="UP000030661">
    <property type="component" value="Unassembled WGS sequence"/>
</dbReference>
<comment type="caution">
    <text evidence="6">Lacks conserved residue(s) required for the propagation of feature annotation.</text>
</comment>
<comment type="activity regulation">
    <text evidence="6">Non-allosteric.</text>
</comment>
<dbReference type="SUPFAM" id="SSF53784">
    <property type="entry name" value="Phosphofructokinase"/>
    <property type="match status" value="1"/>
</dbReference>
<evidence type="ECO:0000256" key="5">
    <source>
        <dbReference type="ARBA" id="ARBA00022842"/>
    </source>
</evidence>
<dbReference type="AlphaFoldDB" id="A0A081BUT3"/>
<feature type="binding site" evidence="6">
    <location>
        <begin position="225"/>
        <end position="227"/>
    </location>
    <ligand>
        <name>substrate</name>
    </ligand>
</feature>
<dbReference type="PRINTS" id="PR00476">
    <property type="entry name" value="PHFRCTKINASE"/>
</dbReference>
<proteinExistence type="inferred from homology"/>
<feature type="binding site" evidence="6">
    <location>
        <begin position="173"/>
        <end position="175"/>
    </location>
    <ligand>
        <name>substrate</name>
    </ligand>
</feature>
<keyword evidence="4 6" id="KW-0418">Kinase</keyword>
<dbReference type="GO" id="GO:0003872">
    <property type="term" value="F:6-phosphofructokinase activity"/>
    <property type="evidence" value="ECO:0007669"/>
    <property type="project" value="UniProtKB-UniRule"/>
</dbReference>
<feature type="site" description="Important for catalytic activity and substrate specificity; stabilizes the transition state when the phosphoryl donor is PPi; prevents ATP from binding by mimicking the alpha-phosphate group of ATP" evidence="6">
    <location>
        <position position="146"/>
    </location>
</feature>
<feature type="domain" description="Phosphofructokinase" evidence="7">
    <location>
        <begin position="37"/>
        <end position="360"/>
    </location>
</feature>
<accession>A0A081BUT3</accession>
<keyword evidence="5 6" id="KW-0460">Magnesium</keyword>
<name>A0A081BUT3_VECG1</name>
<evidence type="ECO:0000313" key="8">
    <source>
        <dbReference type="EMBL" id="GAK56088.1"/>
    </source>
</evidence>
<dbReference type="InterPro" id="IPR000023">
    <property type="entry name" value="Phosphofructokinase_dom"/>
</dbReference>
<keyword evidence="3 6" id="KW-0479">Metal-binding</keyword>
<evidence type="ECO:0000256" key="4">
    <source>
        <dbReference type="ARBA" id="ARBA00022777"/>
    </source>
</evidence>
<dbReference type="InterPro" id="IPR035966">
    <property type="entry name" value="PKF_sf"/>
</dbReference>
<dbReference type="InterPro" id="IPR011404">
    <property type="entry name" value="PPi-PFK"/>
</dbReference>
<dbReference type="GO" id="GO:0047334">
    <property type="term" value="F:diphosphate-fructose-6-phosphate 1-phosphotransferase activity"/>
    <property type="evidence" value="ECO:0007669"/>
    <property type="project" value="UniProtKB-EC"/>
</dbReference>
<protein>
    <recommendedName>
        <fullName evidence="6">Pyrophosphate--fructose 6-phosphate 1-phosphotransferase</fullName>
        <ecNumber evidence="6">2.7.1.90</ecNumber>
    </recommendedName>
    <alternativeName>
        <fullName evidence="6">6-phosphofructokinase, pyrophosphate dependent</fullName>
    </alternativeName>
    <alternativeName>
        <fullName evidence="6">PPi-dependent phosphofructokinase</fullName>
        <shortName evidence="6">PPi-PFK</shortName>
    </alternativeName>
    <alternativeName>
        <fullName evidence="6">Pyrophosphate-dependent 6-phosphofructose-1-kinase</fullName>
    </alternativeName>
</protein>
<reference evidence="8" key="1">
    <citation type="journal article" date="2015" name="PeerJ">
        <title>First genomic representation of candidate bacterial phylum KSB3 points to enhanced environmental sensing as a trigger of wastewater bulking.</title>
        <authorList>
            <person name="Sekiguchi Y."/>
            <person name="Ohashi A."/>
            <person name="Parks D.H."/>
            <person name="Yamauchi T."/>
            <person name="Tyson G.W."/>
            <person name="Hugenholtz P."/>
        </authorList>
    </citation>
    <scope>NUCLEOTIDE SEQUENCE [LARGE SCALE GENOMIC DNA]</scope>
</reference>
<dbReference type="GO" id="GO:0005737">
    <property type="term" value="C:cytoplasm"/>
    <property type="evidence" value="ECO:0007669"/>
    <property type="project" value="UniProtKB-SubCell"/>
</dbReference>
<dbReference type="InterPro" id="IPR022953">
    <property type="entry name" value="ATP_PFK"/>
</dbReference>
<dbReference type="STRING" id="1499967.U27_03050"/>
<keyword evidence="2 6" id="KW-0808">Transferase</keyword>
<comment type="catalytic activity">
    <reaction evidence="6">
        <text>beta-D-fructose 6-phosphate + diphosphate = beta-D-fructose 1,6-bisphosphate + phosphate + H(+)</text>
        <dbReference type="Rhea" id="RHEA:13613"/>
        <dbReference type="ChEBI" id="CHEBI:15378"/>
        <dbReference type="ChEBI" id="CHEBI:32966"/>
        <dbReference type="ChEBI" id="CHEBI:33019"/>
        <dbReference type="ChEBI" id="CHEBI:43474"/>
        <dbReference type="ChEBI" id="CHEBI:57634"/>
        <dbReference type="EC" id="2.7.1.90"/>
    </reaction>
</comment>
<evidence type="ECO:0000256" key="2">
    <source>
        <dbReference type="ARBA" id="ARBA00022679"/>
    </source>
</evidence>
<dbReference type="NCBIfam" id="NF010675">
    <property type="entry name" value="PRK14072.1"/>
    <property type="match status" value="1"/>
</dbReference>